<name>A0ABW3GTR7_9FLAO</name>
<sequence length="232" mass="26875">MKQKVIEILKERSVIKKVILLAFLFIYTTINSQSLLSGNYSYCYGVTDNGECKIFSFKNNGVFQREIQGELGKINYGKGHYQIKNDSLILNYDLTELKINSFRKYKTYFNDSDSIKLYVRVFSHSEKVRPNVSVLNLKDRYGEVTDKDGLAVLSFKKQAGSKKIQVSDLCCGNYSFEIDTKLNYEIEVYLSEGYNKPKAIKNQIEKYKIMKLNKNQLKLKEGEQIITLKKKS</sequence>
<proteinExistence type="predicted"/>
<protein>
    <recommendedName>
        <fullName evidence="3">Carboxypeptidase regulatory-like domain-containing protein</fullName>
    </recommendedName>
</protein>
<evidence type="ECO:0000313" key="1">
    <source>
        <dbReference type="EMBL" id="MFD0931949.1"/>
    </source>
</evidence>
<evidence type="ECO:0008006" key="3">
    <source>
        <dbReference type="Google" id="ProtNLM"/>
    </source>
</evidence>
<accession>A0ABW3GTR7</accession>
<dbReference type="Proteomes" id="UP001597049">
    <property type="component" value="Unassembled WGS sequence"/>
</dbReference>
<gene>
    <name evidence="1" type="ORF">ACFQ0R_04975</name>
</gene>
<dbReference type="EMBL" id="JBHTIV010000005">
    <property type="protein sequence ID" value="MFD0931949.1"/>
    <property type="molecule type" value="Genomic_DNA"/>
</dbReference>
<dbReference type="RefSeq" id="WP_379657275.1">
    <property type="nucleotide sequence ID" value="NZ_JBHTIV010000005.1"/>
</dbReference>
<comment type="caution">
    <text evidence="1">The sequence shown here is derived from an EMBL/GenBank/DDBJ whole genome shotgun (WGS) entry which is preliminary data.</text>
</comment>
<evidence type="ECO:0000313" key="2">
    <source>
        <dbReference type="Proteomes" id="UP001597049"/>
    </source>
</evidence>
<reference evidence="2" key="1">
    <citation type="journal article" date="2019" name="Int. J. Syst. Evol. Microbiol.">
        <title>The Global Catalogue of Microorganisms (GCM) 10K type strain sequencing project: providing services to taxonomists for standard genome sequencing and annotation.</title>
        <authorList>
            <consortium name="The Broad Institute Genomics Platform"/>
            <consortium name="The Broad Institute Genome Sequencing Center for Infectious Disease"/>
            <person name="Wu L."/>
            <person name="Ma J."/>
        </authorList>
    </citation>
    <scope>NUCLEOTIDE SEQUENCE [LARGE SCALE GENOMIC DNA]</scope>
    <source>
        <strain evidence="2">CCUG 56752</strain>
    </source>
</reference>
<organism evidence="1 2">
    <name type="scientific">Psychroflexus salinarum</name>
    <dbReference type="NCBI Taxonomy" id="546024"/>
    <lineage>
        <taxon>Bacteria</taxon>
        <taxon>Pseudomonadati</taxon>
        <taxon>Bacteroidota</taxon>
        <taxon>Flavobacteriia</taxon>
        <taxon>Flavobacteriales</taxon>
        <taxon>Flavobacteriaceae</taxon>
        <taxon>Psychroflexus</taxon>
    </lineage>
</organism>
<keyword evidence="2" id="KW-1185">Reference proteome</keyword>